<reference evidence="4 5" key="1">
    <citation type="submission" date="2019-12" db="EMBL/GenBank/DDBJ databases">
        <title>Genome sequencing and assembly of endphytes of Porphyra tenera.</title>
        <authorList>
            <person name="Park J.M."/>
            <person name="Shin R."/>
            <person name="Jo S.H."/>
        </authorList>
    </citation>
    <scope>NUCLEOTIDE SEQUENCE [LARGE SCALE GENOMIC DNA]</scope>
    <source>
        <strain evidence="4 5">GPM4</strain>
    </source>
</reference>
<evidence type="ECO:0000259" key="3">
    <source>
        <dbReference type="Pfam" id="PF16344"/>
    </source>
</evidence>
<dbReference type="KEGG" id="pmes:FX988_01845"/>
<dbReference type="PANTHER" id="PTHR30273:SF2">
    <property type="entry name" value="PROTEIN FECR"/>
    <property type="match status" value="1"/>
</dbReference>
<dbReference type="Gene3D" id="2.60.120.1440">
    <property type="match status" value="1"/>
</dbReference>
<feature type="transmembrane region" description="Helical" evidence="1">
    <location>
        <begin position="86"/>
        <end position="106"/>
    </location>
</feature>
<dbReference type="PIRSF" id="PIRSF018266">
    <property type="entry name" value="FecR"/>
    <property type="match status" value="1"/>
</dbReference>
<evidence type="ECO:0000259" key="2">
    <source>
        <dbReference type="Pfam" id="PF04773"/>
    </source>
</evidence>
<dbReference type="PANTHER" id="PTHR30273">
    <property type="entry name" value="PERIPLASMIC SIGNAL SENSOR AND SIGMA FACTOR ACTIVATOR FECR-RELATED"/>
    <property type="match status" value="1"/>
</dbReference>
<keyword evidence="5" id="KW-1185">Reference proteome</keyword>
<feature type="domain" description="Protein FecR C-terminal" evidence="3">
    <location>
        <begin position="282"/>
        <end position="351"/>
    </location>
</feature>
<evidence type="ECO:0000313" key="5">
    <source>
        <dbReference type="Proteomes" id="UP000464524"/>
    </source>
</evidence>
<dbReference type="Pfam" id="PF04773">
    <property type="entry name" value="FecR"/>
    <property type="match status" value="1"/>
</dbReference>
<protein>
    <submittedName>
        <fullName evidence="4">Protein FecR</fullName>
    </submittedName>
</protein>
<keyword evidence="1" id="KW-0812">Transmembrane</keyword>
<keyword evidence="1" id="KW-0472">Membrane</keyword>
<feature type="domain" description="FecR protein" evidence="2">
    <location>
        <begin position="125"/>
        <end position="216"/>
    </location>
</feature>
<organism evidence="4 5">
    <name type="scientific">Paraglaciecola mesophila</name>
    <dbReference type="NCBI Taxonomy" id="197222"/>
    <lineage>
        <taxon>Bacteria</taxon>
        <taxon>Pseudomonadati</taxon>
        <taxon>Pseudomonadota</taxon>
        <taxon>Gammaproteobacteria</taxon>
        <taxon>Alteromonadales</taxon>
        <taxon>Alteromonadaceae</taxon>
        <taxon>Paraglaciecola</taxon>
    </lineage>
</organism>
<proteinExistence type="predicted"/>
<accession>A0A857JKU7</accession>
<dbReference type="AlphaFoldDB" id="A0A857JKU7"/>
<dbReference type="InterPro" id="IPR012373">
    <property type="entry name" value="Ferrdict_sens_TM"/>
</dbReference>
<dbReference type="Pfam" id="PF16344">
    <property type="entry name" value="FecR_C"/>
    <property type="match status" value="1"/>
</dbReference>
<name>A0A857JKU7_9ALTE</name>
<evidence type="ECO:0000313" key="4">
    <source>
        <dbReference type="EMBL" id="QHJ11611.1"/>
    </source>
</evidence>
<dbReference type="Gene3D" id="3.55.50.30">
    <property type="match status" value="1"/>
</dbReference>
<dbReference type="InterPro" id="IPR006860">
    <property type="entry name" value="FecR"/>
</dbReference>
<dbReference type="Proteomes" id="UP000464524">
    <property type="component" value="Chromosome"/>
</dbReference>
<dbReference type="RefSeq" id="WP_160179324.1">
    <property type="nucleotide sequence ID" value="NZ_CP047656.1"/>
</dbReference>
<dbReference type="InterPro" id="IPR032508">
    <property type="entry name" value="FecR_C"/>
</dbReference>
<dbReference type="EMBL" id="CP047656">
    <property type="protein sequence ID" value="QHJ11611.1"/>
    <property type="molecule type" value="Genomic_DNA"/>
</dbReference>
<evidence type="ECO:0000256" key="1">
    <source>
        <dbReference type="SAM" id="Phobius"/>
    </source>
</evidence>
<gene>
    <name evidence="4" type="ORF">FX988_01845</name>
</gene>
<keyword evidence="1" id="KW-1133">Transmembrane helix</keyword>
<dbReference type="GO" id="GO:0016989">
    <property type="term" value="F:sigma factor antagonist activity"/>
    <property type="evidence" value="ECO:0007669"/>
    <property type="project" value="TreeGrafter"/>
</dbReference>
<sequence length="356" mass="40155">MGNIHILNTQHLSSEKALENACDWIAKIDRGLSESEKKSFQAWLHEQPDNLDYALKAAKMWDKLDDLERLADIFPKSQNQRRKTPILRGAIAASTLLMLTLALYNLNGHFSYQNGRMHTDASVSKYHTNVGQIDTITLPDNSVLAMNTDTAVNMKYTEHFRVLELIKGEINIQVAHDTSRPLSVLANGKVIQAVGTAFNVEVTKDSTELIVTDGKVLVEDKSTNQFTSDIANNKINLPVTSLAIHKGEKIDFHKNKNLKTSDAIIKLSSQDIISSLSWQEKKLIFRGEKLSHVINEINRYTDTKLSLDNNNKLKNINVIGVFKTNEIADLLEQFEKNFNIQHTKKNKNTITLYLAS</sequence>
<dbReference type="OrthoDB" id="9771237at2"/>